<reference evidence="2" key="1">
    <citation type="journal article" date="2019" name="Int. J. Syst. Evol. Microbiol.">
        <title>The Global Catalogue of Microorganisms (GCM) 10K type strain sequencing project: providing services to taxonomists for standard genome sequencing and annotation.</title>
        <authorList>
            <consortium name="The Broad Institute Genomics Platform"/>
            <consortium name="The Broad Institute Genome Sequencing Center for Infectious Disease"/>
            <person name="Wu L."/>
            <person name="Ma J."/>
        </authorList>
    </citation>
    <scope>NUCLEOTIDE SEQUENCE [LARGE SCALE GENOMIC DNA]</scope>
    <source>
        <strain evidence="2">CGMCC 4.7645</strain>
    </source>
</reference>
<sequence length="344" mass="37777">MSAPHPAVYTEATERDKVKGVALAHLSIEVGHLYMEDLRRGDGSIRAQFEQVAPWAAAATAAASAQVRAVGNETPRVSTCFLIDDYFRNDTCPREVIEKLLVIAERSGITIDYLAREAGCCAAGDVDVAGLTAAMLLPEPPPGTDGGRPPLSASGWLCNGERSSPAGSDQAMQVVPWRPPEEFGKRNHSIFLDIELWKEKPDIVGGTPTTRRQWSCPFLAAVWQLLRLGMLRNYGDPVVQPQQWDTEAPWPDDWHDLPPVIQLNRHAAPFAAFRSLSILPKTYLQIEHAVDVILQHLELDEAVVRQVIARGGEAGLTVPAKVTDRISHVFVDHPARDEPAVSER</sequence>
<gene>
    <name evidence="1" type="ORF">ACFSXZ_05265</name>
</gene>
<accession>A0ABW5FL24</accession>
<dbReference type="EMBL" id="JBHUKR010000004">
    <property type="protein sequence ID" value="MFD2415733.1"/>
    <property type="molecule type" value="Genomic_DNA"/>
</dbReference>
<evidence type="ECO:0000313" key="2">
    <source>
        <dbReference type="Proteomes" id="UP001597417"/>
    </source>
</evidence>
<name>A0ABW5FL24_9PSEU</name>
<dbReference type="Proteomes" id="UP001597417">
    <property type="component" value="Unassembled WGS sequence"/>
</dbReference>
<keyword evidence="2" id="KW-1185">Reference proteome</keyword>
<proteinExistence type="predicted"/>
<dbReference type="RefSeq" id="WP_378261790.1">
    <property type="nucleotide sequence ID" value="NZ_JBHUKR010000004.1"/>
</dbReference>
<evidence type="ECO:0000313" key="1">
    <source>
        <dbReference type="EMBL" id="MFD2415733.1"/>
    </source>
</evidence>
<dbReference type="NCBIfam" id="NF040566">
    <property type="entry name" value="SCO2522_fam"/>
    <property type="match status" value="1"/>
</dbReference>
<comment type="caution">
    <text evidence="1">The sequence shown here is derived from an EMBL/GenBank/DDBJ whole genome shotgun (WGS) entry which is preliminary data.</text>
</comment>
<organism evidence="1 2">
    <name type="scientific">Amycolatopsis pigmentata</name>
    <dbReference type="NCBI Taxonomy" id="450801"/>
    <lineage>
        <taxon>Bacteria</taxon>
        <taxon>Bacillati</taxon>
        <taxon>Actinomycetota</taxon>
        <taxon>Actinomycetes</taxon>
        <taxon>Pseudonocardiales</taxon>
        <taxon>Pseudonocardiaceae</taxon>
        <taxon>Amycolatopsis</taxon>
    </lineage>
</organism>
<protein>
    <submittedName>
        <fullName evidence="1">SCO2522 family protein</fullName>
    </submittedName>
</protein>
<dbReference type="InterPro" id="IPR049747">
    <property type="entry name" value="SCO2522-like"/>
</dbReference>